<evidence type="ECO:0000313" key="9">
    <source>
        <dbReference type="EMBL" id="PVI03883.1"/>
    </source>
</evidence>
<evidence type="ECO:0000256" key="2">
    <source>
        <dbReference type="ARBA" id="ARBA00022692"/>
    </source>
</evidence>
<dbReference type="GO" id="GO:0016020">
    <property type="term" value="C:membrane"/>
    <property type="evidence" value="ECO:0007669"/>
    <property type="project" value="UniProtKB-SubCell"/>
</dbReference>
<evidence type="ECO:0000256" key="6">
    <source>
        <dbReference type="SAM" id="MobiDB-lite"/>
    </source>
</evidence>
<evidence type="ECO:0000259" key="8">
    <source>
        <dbReference type="Pfam" id="PF20684"/>
    </source>
</evidence>
<comment type="similarity">
    <text evidence="5">Belongs to the SAT4 family.</text>
</comment>
<dbReference type="OrthoDB" id="5398388at2759"/>
<sequence>MRASLKDFHEEVEHDSSHILPRFSHSVHCFIVIDRHICSEPRVDMPATMEPVPSMLTTAVVVISVLFPLLSLFSIYLRWKARSTSKHQWSFDDWWIVVTFFATVGISINAWVFASSIGINFVKVDPLTGSSRSALCLFTGTLFLQPALAAVKISILLFYRRIFRIRPFTTACWVMIGAVSIWAVLFEILVVFQGNPVSASWTGKGTFNFDVVSFGLAQGGTSLALDVLILTFPLPMIWNLHLQRRCKIAVGIIFWLGGFCCVAAIVRLVLLIQVLHTTVSSAQEGYNLLYIQSKAYIFTIVEPNCSIIAACLPCYGPLARPWGGRAPESLVQSVRSVLSLGSRQNSNNSGASRSQTGAGRSIAAKPRSESYIELTEREGSNRDGEADHSWEPHEGQGYGGVTVERPVEGTPVLGEGIGVTRTFGAH</sequence>
<feature type="compositionally biased region" description="Polar residues" evidence="6">
    <location>
        <begin position="345"/>
        <end position="358"/>
    </location>
</feature>
<evidence type="ECO:0000256" key="1">
    <source>
        <dbReference type="ARBA" id="ARBA00004141"/>
    </source>
</evidence>
<reference evidence="9 10" key="1">
    <citation type="journal article" date="2018" name="Sci. Rep.">
        <title>Comparative genomics provides insights into the lifestyle and reveals functional heterogeneity of dark septate endophytic fungi.</title>
        <authorList>
            <person name="Knapp D.G."/>
            <person name="Nemeth J.B."/>
            <person name="Barry K."/>
            <person name="Hainaut M."/>
            <person name="Henrissat B."/>
            <person name="Johnson J."/>
            <person name="Kuo A."/>
            <person name="Lim J.H.P."/>
            <person name="Lipzen A."/>
            <person name="Nolan M."/>
            <person name="Ohm R.A."/>
            <person name="Tamas L."/>
            <person name="Grigoriev I.V."/>
            <person name="Spatafora J.W."/>
            <person name="Nagy L.G."/>
            <person name="Kovacs G.M."/>
        </authorList>
    </citation>
    <scope>NUCLEOTIDE SEQUENCE [LARGE SCALE GENOMIC DNA]</scope>
    <source>
        <strain evidence="9 10">DSE2036</strain>
    </source>
</reference>
<feature type="compositionally biased region" description="Basic and acidic residues" evidence="6">
    <location>
        <begin position="366"/>
        <end position="394"/>
    </location>
</feature>
<dbReference type="InterPro" id="IPR049326">
    <property type="entry name" value="Rhodopsin_dom_fungi"/>
</dbReference>
<evidence type="ECO:0000256" key="4">
    <source>
        <dbReference type="ARBA" id="ARBA00023136"/>
    </source>
</evidence>
<keyword evidence="4 7" id="KW-0472">Membrane</keyword>
<dbReference type="STRING" id="97972.A0A2V1E002"/>
<comment type="subcellular location">
    <subcellularLocation>
        <location evidence="1">Membrane</location>
        <topology evidence="1">Multi-pass membrane protein</topology>
    </subcellularLocation>
</comment>
<dbReference type="EMBL" id="KZ805326">
    <property type="protein sequence ID" value="PVI03883.1"/>
    <property type="molecule type" value="Genomic_DNA"/>
</dbReference>
<feature type="transmembrane region" description="Helical" evidence="7">
    <location>
        <begin position="212"/>
        <end position="236"/>
    </location>
</feature>
<name>A0A2V1E002_9PLEO</name>
<keyword evidence="3 7" id="KW-1133">Transmembrane helix</keyword>
<evidence type="ECO:0000313" key="10">
    <source>
        <dbReference type="Proteomes" id="UP000244855"/>
    </source>
</evidence>
<feature type="transmembrane region" description="Helical" evidence="7">
    <location>
        <begin position="248"/>
        <end position="275"/>
    </location>
</feature>
<feature type="transmembrane region" description="Helical" evidence="7">
    <location>
        <begin position="134"/>
        <end position="159"/>
    </location>
</feature>
<dbReference type="Proteomes" id="UP000244855">
    <property type="component" value="Unassembled WGS sequence"/>
</dbReference>
<evidence type="ECO:0000256" key="3">
    <source>
        <dbReference type="ARBA" id="ARBA00022989"/>
    </source>
</evidence>
<feature type="region of interest" description="Disordered" evidence="6">
    <location>
        <begin position="341"/>
        <end position="426"/>
    </location>
</feature>
<evidence type="ECO:0000256" key="5">
    <source>
        <dbReference type="ARBA" id="ARBA00038359"/>
    </source>
</evidence>
<dbReference type="PANTHER" id="PTHR33048:SF18">
    <property type="entry name" value="INTEGRAL MEMBRANE PROTEIN"/>
    <property type="match status" value="1"/>
</dbReference>
<dbReference type="Pfam" id="PF20684">
    <property type="entry name" value="Fung_rhodopsin"/>
    <property type="match status" value="1"/>
</dbReference>
<protein>
    <recommendedName>
        <fullName evidence="8">Rhodopsin domain-containing protein</fullName>
    </recommendedName>
</protein>
<keyword evidence="10" id="KW-1185">Reference proteome</keyword>
<evidence type="ECO:0000256" key="7">
    <source>
        <dbReference type="SAM" id="Phobius"/>
    </source>
</evidence>
<proteinExistence type="inferred from homology"/>
<gene>
    <name evidence="9" type="ORF">DM02DRAFT_694976</name>
</gene>
<feature type="domain" description="Rhodopsin" evidence="8">
    <location>
        <begin position="77"/>
        <end position="319"/>
    </location>
</feature>
<feature type="transmembrane region" description="Helical" evidence="7">
    <location>
        <begin position="171"/>
        <end position="192"/>
    </location>
</feature>
<dbReference type="AlphaFoldDB" id="A0A2V1E002"/>
<accession>A0A2V1E002</accession>
<feature type="transmembrane region" description="Helical" evidence="7">
    <location>
        <begin position="94"/>
        <end position="114"/>
    </location>
</feature>
<feature type="transmembrane region" description="Helical" evidence="7">
    <location>
        <begin position="52"/>
        <end position="73"/>
    </location>
</feature>
<organism evidence="9 10">
    <name type="scientific">Periconia macrospinosa</name>
    <dbReference type="NCBI Taxonomy" id="97972"/>
    <lineage>
        <taxon>Eukaryota</taxon>
        <taxon>Fungi</taxon>
        <taxon>Dikarya</taxon>
        <taxon>Ascomycota</taxon>
        <taxon>Pezizomycotina</taxon>
        <taxon>Dothideomycetes</taxon>
        <taxon>Pleosporomycetidae</taxon>
        <taxon>Pleosporales</taxon>
        <taxon>Massarineae</taxon>
        <taxon>Periconiaceae</taxon>
        <taxon>Periconia</taxon>
    </lineage>
</organism>
<keyword evidence="2 7" id="KW-0812">Transmembrane</keyword>
<dbReference type="PANTHER" id="PTHR33048">
    <property type="entry name" value="PTH11-LIKE INTEGRAL MEMBRANE PROTEIN (AFU_ORTHOLOGUE AFUA_5G11245)"/>
    <property type="match status" value="1"/>
</dbReference>
<dbReference type="InterPro" id="IPR052337">
    <property type="entry name" value="SAT4-like"/>
</dbReference>